<comment type="caution">
    <text evidence="3">The sequence shown here is derived from an EMBL/GenBank/DDBJ whole genome shotgun (WGS) entry which is preliminary data.</text>
</comment>
<feature type="transmembrane region" description="Helical" evidence="1">
    <location>
        <begin position="888"/>
        <end position="910"/>
    </location>
</feature>
<keyword evidence="4" id="KW-1185">Reference proteome</keyword>
<organism evidence="3 4">
    <name type="scientific">Durusdinium trenchii</name>
    <dbReference type="NCBI Taxonomy" id="1381693"/>
    <lineage>
        <taxon>Eukaryota</taxon>
        <taxon>Sar</taxon>
        <taxon>Alveolata</taxon>
        <taxon>Dinophyceae</taxon>
        <taxon>Suessiales</taxon>
        <taxon>Symbiodiniaceae</taxon>
        <taxon>Durusdinium</taxon>
    </lineage>
</organism>
<dbReference type="Pfam" id="PF03382">
    <property type="entry name" value="DUF285"/>
    <property type="match status" value="3"/>
</dbReference>
<evidence type="ECO:0000256" key="2">
    <source>
        <dbReference type="SAM" id="SignalP"/>
    </source>
</evidence>
<dbReference type="InterPro" id="IPR009030">
    <property type="entry name" value="Growth_fac_rcpt_cys_sf"/>
</dbReference>
<reference evidence="3 4" key="1">
    <citation type="submission" date="2024-02" db="EMBL/GenBank/DDBJ databases">
        <authorList>
            <person name="Chen Y."/>
            <person name="Shah S."/>
            <person name="Dougan E. K."/>
            <person name="Thang M."/>
            <person name="Chan C."/>
        </authorList>
    </citation>
    <scope>NUCLEOTIDE SEQUENCE [LARGE SCALE GENOMIC DNA]</scope>
</reference>
<evidence type="ECO:0000256" key="1">
    <source>
        <dbReference type="SAM" id="Phobius"/>
    </source>
</evidence>
<dbReference type="SUPFAM" id="SSF57184">
    <property type="entry name" value="Growth factor receptor domain"/>
    <property type="match status" value="1"/>
</dbReference>
<keyword evidence="1" id="KW-0812">Transmembrane</keyword>
<evidence type="ECO:0000313" key="4">
    <source>
        <dbReference type="Proteomes" id="UP001642484"/>
    </source>
</evidence>
<feature type="chain" id="PRO_5046610401" evidence="2">
    <location>
        <begin position="16"/>
        <end position="1249"/>
    </location>
</feature>
<sequence length="1249" mass="140522">MVLRCFLLLISGVCGFSTSSELRAALLQWNNADQATKMQLRLLWGAPGEWNVSSVNNMSGLFKDLDGFNENISAWDTSKVVDMSSMFHRATSFNMPIGSWDTSRVQTMHKMFYKAVKFDEPIGSWKTGAVKNMQQMFLGARAFDQSIDAWDTTNVRDMKAMFYKAAKFNQPIGSWNVSAVTDMSYMFYGATSFNQSIGAWDTTSVTNMQNMFSNAVSLNQPIGSWKTQAVRNMQQMFWGAAAFDQPIGDWDTANVRDMNSMFYNAVKFNQPIGSWNTSAVVKMSFMFYGAQSFDQPINAWNTANVREMKAMFHNAVKFNQPIGSWNVSAVTDMSFMFLGARSFDQSIDAWDTSHVLTMKNMFNYAFAFNKPIGSWKTGAVKNMRQMFFGAIVFDQPINAWDTANVRDMADLFYGAVQFNQPIGAWNTSAVENMSFMFWGARSFNQPIGAWDTGNVRNMNSMFYNAAQFNQPIGMWNTRAVTNMSYMFRGATSFDQPIGAWDTSKVRDMNSMFLVALQFNQPIDAWNTANVRDMAGMFADASAFNQPIGAWDTSHVKDMGGMFEGASSFDQPLNHWDTSAVTNFSGMFFRASSFDQPVGMWDTSAAKDMKNMFAGARSFNQPVSTWNFTSIPDTFAMVNAFTGSGMSGCVLRLSSSALGLPYSMWQTWSYQQCPSCPCPQTNLACVDEACWPVNSGFIELGAGTWDDRNTMLVTAVGFRACVGSCEALGCTAFLLEGFERCLLMHDEGKLNLVAGGSRQSYLAFRKASCDTFSCPKGAPKVAEGQNRSAVTAASCCSCFAPNEIRDRSKEPDLECVTCPAGRAPQDDRCEECTTGYAKAGASQCATCPAGEVPVPGRTDCVACAPDEFTHGETCRSCSWPFLLLSNDCIWWHLPLIIVLFLSCSGLVFLVHRIVKKRHLRRETIRQEEVNQILQELDEELWHEKLDTLNRFFVALSSFGWTWSHVSQRAEEIRARHSGLAGVSLVYLMGEFAELAYDWSGEDDPTFLRLKEVFWQGQDKIGSNLRCPRDGRPGCALVDWLSPEHRQMQTHFMSWSWKYSLRQLQSAMKMWRGTRTLEFQDVFFYMCFFVNNQFRIIVEGSAAGSDNLEEVFETNLRRIGQVVAVLDTWREPIYLQRVWTIYEQYVACSLEVPVTFVMPEHASVSLSQQISSGDVGISEVTRSLCDVNVAHATAFDPRDEEKVKRNIQCTVGFERVNQHVKEAMIQWIGVVVREKFQKLIDASDCQDVFSV</sequence>
<keyword evidence="1" id="KW-1133">Transmembrane helix</keyword>
<name>A0ABP0KA03_9DINO</name>
<proteinExistence type="predicted"/>
<dbReference type="NCBIfam" id="TIGR02167">
    <property type="entry name" value="Liste_lipo_26"/>
    <property type="match status" value="4"/>
</dbReference>
<keyword evidence="1" id="KW-0472">Membrane</keyword>
<dbReference type="InterPro" id="IPR005046">
    <property type="entry name" value="DUF285"/>
</dbReference>
<dbReference type="InterPro" id="IPR011889">
    <property type="entry name" value="Liste_lipo_26"/>
</dbReference>
<feature type="signal peptide" evidence="2">
    <location>
        <begin position="1"/>
        <end position="15"/>
    </location>
</feature>
<gene>
    <name evidence="3" type="ORF">CCMP2556_LOCUS15059</name>
</gene>
<dbReference type="Proteomes" id="UP001642484">
    <property type="component" value="Unassembled WGS sequence"/>
</dbReference>
<keyword evidence="2" id="KW-0732">Signal</keyword>
<dbReference type="EMBL" id="CAXAMN010007803">
    <property type="protein sequence ID" value="CAK9022972.1"/>
    <property type="molecule type" value="Genomic_DNA"/>
</dbReference>
<evidence type="ECO:0000313" key="3">
    <source>
        <dbReference type="EMBL" id="CAK9022972.1"/>
    </source>
</evidence>
<protein>
    <submittedName>
        <fullName evidence="3">Uncharacterized protein</fullName>
    </submittedName>
</protein>
<accession>A0ABP0KA03</accession>